<name>A0ABS9SJL9_9BACT</name>
<dbReference type="Pfam" id="PF13545">
    <property type="entry name" value="HTH_Crp_2"/>
    <property type="match status" value="1"/>
</dbReference>
<dbReference type="SUPFAM" id="SSF46785">
    <property type="entry name" value="Winged helix' DNA-binding domain"/>
    <property type="match status" value="1"/>
</dbReference>
<feature type="domain" description="HTH crp-type" evidence="1">
    <location>
        <begin position="1"/>
        <end position="38"/>
    </location>
</feature>
<dbReference type="InterPro" id="IPR036388">
    <property type="entry name" value="WH-like_DNA-bd_sf"/>
</dbReference>
<evidence type="ECO:0000313" key="3">
    <source>
        <dbReference type="Proteomes" id="UP001202248"/>
    </source>
</evidence>
<dbReference type="InterPro" id="IPR012318">
    <property type="entry name" value="HTH_CRP"/>
</dbReference>
<proteinExistence type="predicted"/>
<gene>
    <name evidence="2" type="ORF">MKP09_11805</name>
</gene>
<dbReference type="Gene3D" id="1.10.10.10">
    <property type="entry name" value="Winged helix-like DNA-binding domain superfamily/Winged helix DNA-binding domain"/>
    <property type="match status" value="1"/>
</dbReference>
<comment type="caution">
    <text evidence="2">The sequence shown here is derived from an EMBL/GenBank/DDBJ whole genome shotgun (WGS) entry which is preliminary data.</text>
</comment>
<dbReference type="EMBL" id="JAKWBL010000002">
    <property type="protein sequence ID" value="MCH5598545.1"/>
    <property type="molecule type" value="Genomic_DNA"/>
</dbReference>
<dbReference type="InterPro" id="IPR036390">
    <property type="entry name" value="WH_DNA-bd_sf"/>
</dbReference>
<evidence type="ECO:0000313" key="2">
    <source>
        <dbReference type="EMBL" id="MCH5598545.1"/>
    </source>
</evidence>
<dbReference type="PROSITE" id="PS51063">
    <property type="entry name" value="HTH_CRP_2"/>
    <property type="match status" value="1"/>
</dbReference>
<evidence type="ECO:0000259" key="1">
    <source>
        <dbReference type="PROSITE" id="PS51063"/>
    </source>
</evidence>
<accession>A0ABS9SJL9</accession>
<sequence length="45" mass="5071">MAAYIGTAYETIYKFLNEFSEQAYIKTDGKNIALLDYNAISKAIC</sequence>
<dbReference type="Proteomes" id="UP001202248">
    <property type="component" value="Unassembled WGS sequence"/>
</dbReference>
<reference evidence="2 3" key="1">
    <citation type="submission" date="2022-02" db="EMBL/GenBank/DDBJ databases">
        <authorList>
            <person name="Min J."/>
        </authorList>
    </citation>
    <scope>NUCLEOTIDE SEQUENCE [LARGE SCALE GENOMIC DNA]</scope>
    <source>
        <strain evidence="2 3">GR10-1</strain>
    </source>
</reference>
<organism evidence="2 3">
    <name type="scientific">Niabella ginsengisoli</name>
    <dbReference type="NCBI Taxonomy" id="522298"/>
    <lineage>
        <taxon>Bacteria</taxon>
        <taxon>Pseudomonadati</taxon>
        <taxon>Bacteroidota</taxon>
        <taxon>Chitinophagia</taxon>
        <taxon>Chitinophagales</taxon>
        <taxon>Chitinophagaceae</taxon>
        <taxon>Niabella</taxon>
    </lineage>
</organism>
<keyword evidence="3" id="KW-1185">Reference proteome</keyword>
<protein>
    <submittedName>
        <fullName evidence="2">Helix-turn-helix domain-containing protein</fullName>
    </submittedName>
</protein>